<proteinExistence type="inferred from homology"/>
<dbReference type="RefSeq" id="WP_019233600.1">
    <property type="nucleotide sequence ID" value="NZ_CAAAHR010000046.1"/>
</dbReference>
<dbReference type="Proteomes" id="UP000192511">
    <property type="component" value="Unassembled WGS sequence"/>
</dbReference>
<comment type="similarity">
    <text evidence="1">Belongs to the Gfa family.</text>
</comment>
<dbReference type="InterPro" id="IPR011057">
    <property type="entry name" value="Mss4-like_sf"/>
</dbReference>
<dbReference type="SUPFAM" id="SSF51316">
    <property type="entry name" value="Mss4-like"/>
    <property type="match status" value="1"/>
</dbReference>
<comment type="caution">
    <text evidence="5">The sequence shown here is derived from an EMBL/GenBank/DDBJ whole genome shotgun (WGS) entry which is preliminary data.</text>
</comment>
<dbReference type="PANTHER" id="PTHR28620:SF1">
    <property type="entry name" value="CENP-V_GFA DOMAIN-CONTAINING PROTEIN"/>
    <property type="match status" value="1"/>
</dbReference>
<keyword evidence="3" id="KW-0862">Zinc</keyword>
<organism evidence="5 6">
    <name type="scientific">Legionella anisa</name>
    <dbReference type="NCBI Taxonomy" id="28082"/>
    <lineage>
        <taxon>Bacteria</taxon>
        <taxon>Pseudomonadati</taxon>
        <taxon>Pseudomonadota</taxon>
        <taxon>Gammaproteobacteria</taxon>
        <taxon>Legionellales</taxon>
        <taxon>Legionellaceae</taxon>
        <taxon>Legionella</taxon>
    </lineage>
</organism>
<dbReference type="PROSITE" id="PS51891">
    <property type="entry name" value="CENP_V_GFA"/>
    <property type="match status" value="1"/>
</dbReference>
<dbReference type="EMBL" id="NBTX02000004">
    <property type="protein sequence ID" value="PNL60822.1"/>
    <property type="molecule type" value="Genomic_DNA"/>
</dbReference>
<keyword evidence="6" id="KW-1185">Reference proteome</keyword>
<dbReference type="GO" id="GO:0016846">
    <property type="term" value="F:carbon-sulfur lyase activity"/>
    <property type="evidence" value="ECO:0007669"/>
    <property type="project" value="InterPro"/>
</dbReference>
<keyword evidence="2" id="KW-0479">Metal-binding</keyword>
<evidence type="ECO:0000256" key="2">
    <source>
        <dbReference type="ARBA" id="ARBA00022723"/>
    </source>
</evidence>
<dbReference type="GeneID" id="98066917"/>
<evidence type="ECO:0000256" key="1">
    <source>
        <dbReference type="ARBA" id="ARBA00005495"/>
    </source>
</evidence>
<evidence type="ECO:0000259" key="4">
    <source>
        <dbReference type="PROSITE" id="PS51891"/>
    </source>
</evidence>
<evidence type="ECO:0000313" key="6">
    <source>
        <dbReference type="Proteomes" id="UP000192511"/>
    </source>
</evidence>
<accession>A0AAX0WR97</accession>
<dbReference type="PANTHER" id="PTHR28620">
    <property type="entry name" value="CENTROMERE PROTEIN V"/>
    <property type="match status" value="1"/>
</dbReference>
<dbReference type="InterPro" id="IPR052355">
    <property type="entry name" value="CENP-V-like"/>
</dbReference>
<evidence type="ECO:0000256" key="3">
    <source>
        <dbReference type="ARBA" id="ARBA00022833"/>
    </source>
</evidence>
<sequence length="138" mass="15523">MHILKGACHCGNIKLEFNTPNSPQALWLRKCSCSFCHKQGNINVADPEGFLIIKIENKENTFYYQMGHKTSDRLFCGACGVYIGGLMTHEGKSLCVLNANTLDPDNNLSTPTKINVSAQTPEERISGRMRRWMPFEID</sequence>
<dbReference type="AlphaFoldDB" id="A0AAX0WR97"/>
<feature type="domain" description="CENP-V/GFA" evidence="4">
    <location>
        <begin position="4"/>
        <end position="123"/>
    </location>
</feature>
<dbReference type="InterPro" id="IPR006913">
    <property type="entry name" value="CENP-V/GFA"/>
</dbReference>
<dbReference type="Gene3D" id="2.170.150.70">
    <property type="match status" value="1"/>
</dbReference>
<dbReference type="GO" id="GO:0046872">
    <property type="term" value="F:metal ion binding"/>
    <property type="evidence" value="ECO:0007669"/>
    <property type="project" value="UniProtKB-KW"/>
</dbReference>
<dbReference type="Pfam" id="PF04828">
    <property type="entry name" value="GFA"/>
    <property type="match status" value="1"/>
</dbReference>
<reference evidence="5" key="1">
    <citation type="submission" date="2017-12" db="EMBL/GenBank/DDBJ databases">
        <title>FDA dAtabase for Regulatory Grade micrObial Sequences (FDA-ARGOS): Supporting development and validation of Infectious Disease Dx tests.</title>
        <authorList>
            <person name="Kerrigan L."/>
            <person name="Tallon L.J."/>
            <person name="Sadzewicz L."/>
            <person name="Sengamalay N."/>
            <person name="Ott S."/>
            <person name="Godinez A."/>
            <person name="Nagaraj S."/>
            <person name="Vavikolanu K."/>
            <person name="Vyas G."/>
            <person name="Nadendla S."/>
            <person name="Aluvathingal J."/>
            <person name="Sichtig H."/>
        </authorList>
    </citation>
    <scope>NUCLEOTIDE SEQUENCE [LARGE SCALE GENOMIC DNA]</scope>
    <source>
        <strain evidence="5">FDAARGOS_200</strain>
    </source>
</reference>
<name>A0AAX0WR97_9GAMM</name>
<protein>
    <recommendedName>
        <fullName evidence="4">CENP-V/GFA domain-containing protein</fullName>
    </recommendedName>
</protein>
<gene>
    <name evidence="5" type="ORF">A6J39_006090</name>
</gene>
<evidence type="ECO:0000313" key="5">
    <source>
        <dbReference type="EMBL" id="PNL60822.1"/>
    </source>
</evidence>